<dbReference type="NCBIfam" id="TIGR00797">
    <property type="entry name" value="matE"/>
    <property type="match status" value="1"/>
</dbReference>
<feature type="transmembrane region" description="Helical" evidence="7">
    <location>
        <begin position="21"/>
        <end position="39"/>
    </location>
</feature>
<dbReference type="Proteomes" id="UP000183002">
    <property type="component" value="Unassembled WGS sequence"/>
</dbReference>
<keyword evidence="5 7" id="KW-1133">Transmembrane helix</keyword>
<evidence type="ECO:0000256" key="7">
    <source>
        <dbReference type="SAM" id="Phobius"/>
    </source>
</evidence>
<comment type="subcellular location">
    <subcellularLocation>
        <location evidence="1">Cell inner membrane</location>
        <topology evidence="1">Multi-pass membrane protein</topology>
    </subcellularLocation>
</comment>
<feature type="transmembrane region" description="Helical" evidence="7">
    <location>
        <begin position="59"/>
        <end position="80"/>
    </location>
</feature>
<sequence>MAGASLDRDLTTGTIGSHFKALAVPAAIGMLFSTLYNVVDVYFAGMISTQAQAGLAVGFQAFFINMAVGFGLGAAMGALVGKAKGGRDEGRARLLAVQGIGLGVLLTAALMVIAVWLGPALITLVSEPGEYRDAGISYFMWLILALPGFLLAYGGNGVLQARGDTKSLQRALVVAFFANVGLNPLFIFGIPGVVPGMGFNGIAFSTVVSQTGVMLYILYQLFGRKIMQGLRLADFVPDVEVYRVVLRQMLPTSLSIAVMFMTGFVIQYYLKEFGGSAVAAYGIALRVEQIMLLPVLGMTGALLPIAAQNFGANDHARVREAVFYCWKLGFLMMLVACPVLWFGAEWAMGLFTSDPEVIRVGVSYLHVDGFVLPFYMMLFSINSFLQALQKPIWTLWIGVYRQGIAVALFVFLFVRVWEFDVWGVWFGVAVAVISGWVLAMWVAQKVARDVIGGLWVR</sequence>
<gene>
    <name evidence="8" type="ORF">SAMN05216227_1004103</name>
</gene>
<feature type="transmembrane region" description="Helical" evidence="7">
    <location>
        <begin position="422"/>
        <end position="443"/>
    </location>
</feature>
<keyword evidence="6 7" id="KW-0472">Membrane</keyword>
<evidence type="ECO:0000313" key="9">
    <source>
        <dbReference type="Proteomes" id="UP000183002"/>
    </source>
</evidence>
<dbReference type="OrthoDB" id="9806302at2"/>
<organism evidence="8 9">
    <name type="scientific">Pseudorhodobacter antarcticus</name>
    <dbReference type="NCBI Taxonomy" id="1077947"/>
    <lineage>
        <taxon>Bacteria</taxon>
        <taxon>Pseudomonadati</taxon>
        <taxon>Pseudomonadota</taxon>
        <taxon>Alphaproteobacteria</taxon>
        <taxon>Rhodobacterales</taxon>
        <taxon>Paracoccaceae</taxon>
        <taxon>Pseudorhodobacter</taxon>
    </lineage>
</organism>
<evidence type="ECO:0000256" key="6">
    <source>
        <dbReference type="ARBA" id="ARBA00023136"/>
    </source>
</evidence>
<dbReference type="STRING" id="1077947.SAMN05216227_1004103"/>
<dbReference type="PANTHER" id="PTHR43549">
    <property type="entry name" value="MULTIDRUG RESISTANCE PROTEIN YPNP-RELATED"/>
    <property type="match status" value="1"/>
</dbReference>
<dbReference type="PIRSF" id="PIRSF006603">
    <property type="entry name" value="DinF"/>
    <property type="match status" value="1"/>
</dbReference>
<dbReference type="AlphaFoldDB" id="A0A1H8C957"/>
<accession>A0A1H8C957</accession>
<keyword evidence="3" id="KW-1003">Cell membrane</keyword>
<dbReference type="Pfam" id="PF01554">
    <property type="entry name" value="MatE"/>
    <property type="match status" value="2"/>
</dbReference>
<evidence type="ECO:0000256" key="1">
    <source>
        <dbReference type="ARBA" id="ARBA00004429"/>
    </source>
</evidence>
<protein>
    <submittedName>
        <fullName evidence="8">Putative efflux protein, MATE family</fullName>
    </submittedName>
</protein>
<dbReference type="GO" id="GO:0042910">
    <property type="term" value="F:xenobiotic transmembrane transporter activity"/>
    <property type="evidence" value="ECO:0007669"/>
    <property type="project" value="InterPro"/>
</dbReference>
<reference evidence="8 9" key="1">
    <citation type="submission" date="2016-10" db="EMBL/GenBank/DDBJ databases">
        <authorList>
            <person name="de Groot N.N."/>
        </authorList>
    </citation>
    <scope>NUCLEOTIDE SEQUENCE [LARGE SCALE GENOMIC DNA]</scope>
    <source>
        <strain evidence="8 9">CGMCC 1.10836</strain>
    </source>
</reference>
<feature type="transmembrane region" description="Helical" evidence="7">
    <location>
        <begin position="250"/>
        <end position="270"/>
    </location>
</feature>
<feature type="transmembrane region" description="Helical" evidence="7">
    <location>
        <begin position="392"/>
        <end position="416"/>
    </location>
</feature>
<dbReference type="GO" id="GO:0005886">
    <property type="term" value="C:plasma membrane"/>
    <property type="evidence" value="ECO:0007669"/>
    <property type="project" value="UniProtKB-SubCell"/>
</dbReference>
<evidence type="ECO:0000256" key="2">
    <source>
        <dbReference type="ARBA" id="ARBA00022448"/>
    </source>
</evidence>
<evidence type="ECO:0000313" key="8">
    <source>
        <dbReference type="EMBL" id="SEM91429.1"/>
    </source>
</evidence>
<evidence type="ECO:0000256" key="5">
    <source>
        <dbReference type="ARBA" id="ARBA00022989"/>
    </source>
</evidence>
<evidence type="ECO:0000256" key="3">
    <source>
        <dbReference type="ARBA" id="ARBA00022475"/>
    </source>
</evidence>
<feature type="transmembrane region" description="Helical" evidence="7">
    <location>
        <begin position="171"/>
        <end position="190"/>
    </location>
</feature>
<dbReference type="PANTHER" id="PTHR43549:SF3">
    <property type="entry name" value="MULTIDRUG RESISTANCE PROTEIN YPNP-RELATED"/>
    <property type="match status" value="1"/>
</dbReference>
<evidence type="ECO:0000256" key="4">
    <source>
        <dbReference type="ARBA" id="ARBA00022692"/>
    </source>
</evidence>
<keyword evidence="4 7" id="KW-0812">Transmembrane</keyword>
<feature type="transmembrane region" description="Helical" evidence="7">
    <location>
        <begin position="138"/>
        <end position="159"/>
    </location>
</feature>
<dbReference type="InterPro" id="IPR002528">
    <property type="entry name" value="MATE_fam"/>
</dbReference>
<feature type="transmembrane region" description="Helical" evidence="7">
    <location>
        <begin position="202"/>
        <end position="222"/>
    </location>
</feature>
<feature type="transmembrane region" description="Helical" evidence="7">
    <location>
        <begin position="92"/>
        <end position="118"/>
    </location>
</feature>
<dbReference type="RefSeq" id="WP_050517991.1">
    <property type="nucleotide sequence ID" value="NZ_FOCO01000004.1"/>
</dbReference>
<keyword evidence="9" id="KW-1185">Reference proteome</keyword>
<proteinExistence type="predicted"/>
<dbReference type="GO" id="GO:0015297">
    <property type="term" value="F:antiporter activity"/>
    <property type="evidence" value="ECO:0007669"/>
    <property type="project" value="InterPro"/>
</dbReference>
<keyword evidence="2" id="KW-0813">Transport</keyword>
<dbReference type="EMBL" id="FOCO01000004">
    <property type="protein sequence ID" value="SEM91429.1"/>
    <property type="molecule type" value="Genomic_DNA"/>
</dbReference>
<dbReference type="InterPro" id="IPR052031">
    <property type="entry name" value="Membrane_Transporter-Flippase"/>
</dbReference>
<name>A0A1H8C957_9RHOB</name>
<dbReference type="InterPro" id="IPR048279">
    <property type="entry name" value="MdtK-like"/>
</dbReference>
<feature type="transmembrane region" description="Helical" evidence="7">
    <location>
        <begin position="290"/>
        <end position="312"/>
    </location>
</feature>
<feature type="transmembrane region" description="Helical" evidence="7">
    <location>
        <begin position="324"/>
        <end position="344"/>
    </location>
</feature>
<dbReference type="CDD" id="cd13145">
    <property type="entry name" value="MATE_like_5"/>
    <property type="match status" value="1"/>
</dbReference>